<evidence type="ECO:0000259" key="3">
    <source>
        <dbReference type="PROSITE" id="PS51462"/>
    </source>
</evidence>
<dbReference type="AlphaFoldDB" id="A0AA39XVJ7"/>
<dbReference type="InterPro" id="IPR037171">
    <property type="entry name" value="NagB/RpiA_transferase-like"/>
</dbReference>
<dbReference type="Pfam" id="PF01008">
    <property type="entry name" value="IF-2B"/>
    <property type="match status" value="1"/>
</dbReference>
<dbReference type="InterPro" id="IPR000649">
    <property type="entry name" value="IF-2B-related"/>
</dbReference>
<sequence>MSTQTSHPNPLAATPFKKRSVVSNFIFKFDETPDGKPQVALFRRSAKVSTYQHHLAPISGSIDPTDPSPIAAAWREISEETTLTPSNLSLLRQGKPYTFSDASIGREWTIYPFAFKLKTSADERQITIDWEHDSWGWHDPLSVKDIPEFGGVPRLAESLRRAWFQYDLGEQPSKILSDALQTLATDTQSGARQMAGYALKTLADIISAYELCEPSEKWWRDIRFAAWHLWKNGRESMGAAIMAALLGALAEIEPLLSQPGQSALTFHDKVLAILQNRISERQRTNDKISSALTSYITKTFPDVSPLRILTLSESSTITHALSHLAQNSSTPLDIRILESRPLFEGVPLASNLSSSLSAPDSVTTQPQHTITLYTDASAALASSKVHLVLLGADRIASSGSVSNKTGSLPAVLSAKHVTSNQAKVVILGDTEKIALPGEPSEHVIEDNDPTQVTSAWEAPDNSARVKASADTFSKLRSSSSSQSISGVKLGVSNTFFEWVPPSLIDTYITELGEANVQDIAQNSSKLAEKERQIFGSL</sequence>
<dbReference type="SUPFAM" id="SSF55811">
    <property type="entry name" value="Nudix"/>
    <property type="match status" value="1"/>
</dbReference>
<dbReference type="PANTHER" id="PTHR43475">
    <property type="entry name" value="METHYLTHIORIBOSE-1-PHOSPHATE ISOMERASE"/>
    <property type="match status" value="1"/>
</dbReference>
<dbReference type="GO" id="GO:0019509">
    <property type="term" value="P:L-methionine salvage from methylthioadenosine"/>
    <property type="evidence" value="ECO:0007669"/>
    <property type="project" value="TreeGrafter"/>
</dbReference>
<gene>
    <name evidence="4" type="ORF">B0T16DRAFT_335968</name>
</gene>
<comment type="similarity">
    <text evidence="1 2">Belongs to the eIF-2B alpha/beta/delta subunits family.</text>
</comment>
<feature type="domain" description="Nudix hydrolase" evidence="3">
    <location>
        <begin position="17"/>
        <end position="161"/>
    </location>
</feature>
<accession>A0AA39XVJ7</accession>
<dbReference type="PROSITE" id="PS51462">
    <property type="entry name" value="NUDIX"/>
    <property type="match status" value="1"/>
</dbReference>
<evidence type="ECO:0000313" key="4">
    <source>
        <dbReference type="EMBL" id="KAK0640585.1"/>
    </source>
</evidence>
<dbReference type="Gene3D" id="3.40.50.10470">
    <property type="entry name" value="Translation initiation factor eif-2b, domain 2"/>
    <property type="match status" value="1"/>
</dbReference>
<dbReference type="GO" id="GO:0046523">
    <property type="term" value="F:S-methyl-5-thioribose-1-phosphate isomerase activity"/>
    <property type="evidence" value="ECO:0007669"/>
    <property type="project" value="TreeGrafter"/>
</dbReference>
<reference evidence="4" key="1">
    <citation type="submission" date="2023-06" db="EMBL/GenBank/DDBJ databases">
        <title>Genome-scale phylogeny and comparative genomics of the fungal order Sordariales.</title>
        <authorList>
            <consortium name="Lawrence Berkeley National Laboratory"/>
            <person name="Hensen N."/>
            <person name="Bonometti L."/>
            <person name="Westerberg I."/>
            <person name="Brannstrom I.O."/>
            <person name="Guillou S."/>
            <person name="Cros-Aarteil S."/>
            <person name="Calhoun S."/>
            <person name="Haridas S."/>
            <person name="Kuo A."/>
            <person name="Mondo S."/>
            <person name="Pangilinan J."/>
            <person name="Riley R."/>
            <person name="Labutti K."/>
            <person name="Andreopoulos B."/>
            <person name="Lipzen A."/>
            <person name="Chen C."/>
            <person name="Yanf M."/>
            <person name="Daum C."/>
            <person name="Ng V."/>
            <person name="Clum A."/>
            <person name="Steindorff A."/>
            <person name="Ohm R."/>
            <person name="Martin F."/>
            <person name="Silar P."/>
            <person name="Natvig D."/>
            <person name="Lalanne C."/>
            <person name="Gautier V."/>
            <person name="Ament-Velasquez S.L."/>
            <person name="Kruys A."/>
            <person name="Hutchinson M.I."/>
            <person name="Powell A.J."/>
            <person name="Barry K."/>
            <person name="Miller A.N."/>
            <person name="Grigoriev I.V."/>
            <person name="Debuchy R."/>
            <person name="Gladieux P."/>
            <person name="Thoren M.H."/>
            <person name="Johannesson H."/>
        </authorList>
    </citation>
    <scope>NUCLEOTIDE SEQUENCE</scope>
    <source>
        <strain evidence="4">SMH2532-1</strain>
    </source>
</reference>
<dbReference type="SUPFAM" id="SSF100950">
    <property type="entry name" value="NagB/RpiA/CoA transferase-like"/>
    <property type="match status" value="1"/>
</dbReference>
<keyword evidence="5" id="KW-1185">Reference proteome</keyword>
<dbReference type="InterPro" id="IPR042529">
    <property type="entry name" value="IF_2B-like_C"/>
</dbReference>
<organism evidence="4 5">
    <name type="scientific">Cercophora newfieldiana</name>
    <dbReference type="NCBI Taxonomy" id="92897"/>
    <lineage>
        <taxon>Eukaryota</taxon>
        <taxon>Fungi</taxon>
        <taxon>Dikarya</taxon>
        <taxon>Ascomycota</taxon>
        <taxon>Pezizomycotina</taxon>
        <taxon>Sordariomycetes</taxon>
        <taxon>Sordariomycetidae</taxon>
        <taxon>Sordariales</taxon>
        <taxon>Lasiosphaeriaceae</taxon>
        <taxon>Cercophora</taxon>
    </lineage>
</organism>
<dbReference type="Proteomes" id="UP001174936">
    <property type="component" value="Unassembled WGS sequence"/>
</dbReference>
<dbReference type="EMBL" id="JAULSV010000006">
    <property type="protein sequence ID" value="KAK0640585.1"/>
    <property type="molecule type" value="Genomic_DNA"/>
</dbReference>
<proteinExistence type="inferred from homology"/>
<comment type="caution">
    <text evidence="4">The sequence shown here is derived from an EMBL/GenBank/DDBJ whole genome shotgun (WGS) entry which is preliminary data.</text>
</comment>
<dbReference type="Pfam" id="PF00293">
    <property type="entry name" value="NUDIX"/>
    <property type="match status" value="1"/>
</dbReference>
<evidence type="ECO:0000256" key="1">
    <source>
        <dbReference type="ARBA" id="ARBA00007251"/>
    </source>
</evidence>
<dbReference type="InterPro" id="IPR015797">
    <property type="entry name" value="NUDIX_hydrolase-like_dom_sf"/>
</dbReference>
<evidence type="ECO:0000313" key="5">
    <source>
        <dbReference type="Proteomes" id="UP001174936"/>
    </source>
</evidence>
<name>A0AA39XVJ7_9PEZI</name>
<evidence type="ECO:0000256" key="2">
    <source>
        <dbReference type="RuleBase" id="RU003814"/>
    </source>
</evidence>
<dbReference type="Gene3D" id="3.90.79.10">
    <property type="entry name" value="Nucleoside Triphosphate Pyrophosphohydrolase"/>
    <property type="match status" value="1"/>
</dbReference>
<dbReference type="PANTHER" id="PTHR43475:SF3">
    <property type="entry name" value="TRANSLATION INITIATION FACTOR EIF-2B SUBUNIT FAMILY PROTEIN (AFU_ORTHOLOGUE AFUA_2G14290)"/>
    <property type="match status" value="1"/>
</dbReference>
<protein>
    <recommendedName>
        <fullName evidence="3">Nudix hydrolase domain-containing protein</fullName>
    </recommendedName>
</protein>
<dbReference type="InterPro" id="IPR000086">
    <property type="entry name" value="NUDIX_hydrolase_dom"/>
</dbReference>
<dbReference type="CDD" id="cd18872">
    <property type="entry name" value="NUDIX_eIF-2B"/>
    <property type="match status" value="1"/>
</dbReference>